<organism evidence="2 3">
    <name type="scientific">Staphylococcus cohnii</name>
    <dbReference type="NCBI Taxonomy" id="29382"/>
    <lineage>
        <taxon>Bacteria</taxon>
        <taxon>Bacillati</taxon>
        <taxon>Bacillota</taxon>
        <taxon>Bacilli</taxon>
        <taxon>Bacillales</taxon>
        <taxon>Staphylococcaceae</taxon>
        <taxon>Staphylococcus</taxon>
        <taxon>Staphylococcus cohnii species complex</taxon>
    </lineage>
</organism>
<comment type="caution">
    <text evidence="2">The sequence shown here is derived from an EMBL/GenBank/DDBJ whole genome shotgun (WGS) entry which is preliminary data.</text>
</comment>
<sequence>MVLVFEILMFLLPHPLYIQFALVVFRSFSFSLFFSFLLFYFSLIKKLQKIGENGLIKPYSL</sequence>
<gene>
    <name evidence="2" type="ORF">BUY34_10075</name>
</gene>
<evidence type="ECO:0000313" key="3">
    <source>
        <dbReference type="Proteomes" id="UP000241208"/>
    </source>
</evidence>
<evidence type="ECO:0000313" key="2">
    <source>
        <dbReference type="EMBL" id="PTF65669.1"/>
    </source>
</evidence>
<keyword evidence="1" id="KW-0472">Membrane</keyword>
<reference evidence="2 3" key="1">
    <citation type="journal article" date="2016" name="Front. Microbiol.">
        <title>Comprehensive Phylogenetic Analysis of Bovine Non-aureus Staphylococci Species Based on Whole-Genome Sequencing.</title>
        <authorList>
            <person name="Naushad S."/>
            <person name="Barkema H.W."/>
            <person name="Luby C."/>
            <person name="Condas L.A."/>
            <person name="Nobrega D.B."/>
            <person name="Carson D.A."/>
            <person name="De Buck J."/>
        </authorList>
    </citation>
    <scope>NUCLEOTIDE SEQUENCE [LARGE SCALE GENOMIC DNA]</scope>
    <source>
        <strain evidence="2 3">SNUC 3829</strain>
    </source>
</reference>
<evidence type="ECO:0000256" key="1">
    <source>
        <dbReference type="SAM" id="Phobius"/>
    </source>
</evidence>
<keyword evidence="1" id="KW-0812">Transmembrane</keyword>
<accession>A0A2T4LQQ1</accession>
<name>A0A2T4LQQ1_9STAP</name>
<dbReference type="Proteomes" id="UP000241208">
    <property type="component" value="Unassembled WGS sequence"/>
</dbReference>
<protein>
    <submittedName>
        <fullName evidence="2">Uncharacterized protein</fullName>
    </submittedName>
</protein>
<dbReference type="EMBL" id="PYZR01000127">
    <property type="protein sequence ID" value="PTF65669.1"/>
    <property type="molecule type" value="Genomic_DNA"/>
</dbReference>
<proteinExistence type="predicted"/>
<dbReference type="AlphaFoldDB" id="A0A2T4LQQ1"/>
<feature type="transmembrane region" description="Helical" evidence="1">
    <location>
        <begin position="16"/>
        <end position="41"/>
    </location>
</feature>
<keyword evidence="1" id="KW-1133">Transmembrane helix</keyword>